<dbReference type="Proteomes" id="UP001213000">
    <property type="component" value="Unassembled WGS sequence"/>
</dbReference>
<evidence type="ECO:0000313" key="3">
    <source>
        <dbReference type="EMBL" id="KAJ3558455.1"/>
    </source>
</evidence>
<dbReference type="AlphaFoldDB" id="A0AAD5VHC7"/>
<evidence type="ECO:0000256" key="2">
    <source>
        <dbReference type="SAM" id="MobiDB-lite"/>
    </source>
</evidence>
<protein>
    <submittedName>
        <fullName evidence="3">Uncharacterized protein</fullName>
    </submittedName>
</protein>
<keyword evidence="4" id="KW-1185">Reference proteome</keyword>
<sequence length="579" mass="63551">MYTRTYNRHVNIKFPLIDPLHEDPSGTTIEGAIERLKSIAQERNKLKVKAKEQYQTLTKMKKDLKLKIVIESYTDLFFPTRIPKVPKRKGKAHKTSNGQKPSLPPAGETPIVGAKEPNDSSAKDTNTVSPDALQAGATPSSLDGQASLDHSEGVASLPSNARAVTYKPQAPEDGTAPLKSSEPVSPGGDKDGEVLPPACDIAKSDPSGVGAVPSPPTSEHAPSVTEELERAKHAVDKPHPPEKSLPDMNVARGPIAPPSDLTEPALSTITSNAPTDNKSESVPAGPRVKSSKENKLGTILGAVRSIFNRKKNPKTLAICPDVLPFPCGTSSYDEPGADIFRWLDTVNRMTVDQPDPEAPEDLDRFVFCDEYEKDNVADKLAKQLDSFLKHGTTIHVNGHTLIRSEAAVLGRAMFWNCQTSLYILTTKDNNVLCPYHKEINKDGVAYDGGPPAKRKWLLFSGCPFQRNALKGRATEQRQPGHLHCGCIEDHVLLEQMLRKVMILKSPVTDVTESMQQEYLLPRDRAFFAQVFFDWTGLTVNDLFRDKGNGEARTYGELLKRQIEALNIRLEAWEGTYGAA</sequence>
<organism evidence="3 4">
    <name type="scientific">Leucocoprinus birnbaumii</name>
    <dbReference type="NCBI Taxonomy" id="56174"/>
    <lineage>
        <taxon>Eukaryota</taxon>
        <taxon>Fungi</taxon>
        <taxon>Dikarya</taxon>
        <taxon>Basidiomycota</taxon>
        <taxon>Agaricomycotina</taxon>
        <taxon>Agaricomycetes</taxon>
        <taxon>Agaricomycetidae</taxon>
        <taxon>Agaricales</taxon>
        <taxon>Agaricineae</taxon>
        <taxon>Agaricaceae</taxon>
        <taxon>Leucocoprinus</taxon>
    </lineage>
</organism>
<evidence type="ECO:0000313" key="4">
    <source>
        <dbReference type="Proteomes" id="UP001213000"/>
    </source>
</evidence>
<feature type="region of interest" description="Disordered" evidence="2">
    <location>
        <begin position="86"/>
        <end position="292"/>
    </location>
</feature>
<name>A0AAD5VHC7_9AGAR</name>
<proteinExistence type="predicted"/>
<keyword evidence="1" id="KW-0175">Coiled coil</keyword>
<reference evidence="3" key="1">
    <citation type="submission" date="2022-07" db="EMBL/GenBank/DDBJ databases">
        <title>Genome Sequence of Leucocoprinus birnbaumii.</title>
        <authorList>
            <person name="Buettner E."/>
        </authorList>
    </citation>
    <scope>NUCLEOTIDE SEQUENCE</scope>
    <source>
        <strain evidence="3">VT141</strain>
    </source>
</reference>
<feature type="coiled-coil region" evidence="1">
    <location>
        <begin position="29"/>
        <end position="67"/>
    </location>
</feature>
<gene>
    <name evidence="3" type="ORF">NP233_g11505</name>
</gene>
<comment type="caution">
    <text evidence="3">The sequence shown here is derived from an EMBL/GenBank/DDBJ whole genome shotgun (WGS) entry which is preliminary data.</text>
</comment>
<accession>A0AAD5VHC7</accession>
<feature type="compositionally biased region" description="Polar residues" evidence="2">
    <location>
        <begin position="265"/>
        <end position="276"/>
    </location>
</feature>
<evidence type="ECO:0000256" key="1">
    <source>
        <dbReference type="SAM" id="Coils"/>
    </source>
</evidence>
<feature type="compositionally biased region" description="Basic and acidic residues" evidence="2">
    <location>
        <begin position="227"/>
        <end position="245"/>
    </location>
</feature>
<dbReference type="EMBL" id="JANIEX010001396">
    <property type="protein sequence ID" value="KAJ3558455.1"/>
    <property type="molecule type" value="Genomic_DNA"/>
</dbReference>